<reference evidence="8" key="1">
    <citation type="submission" date="2025-08" db="UniProtKB">
        <authorList>
            <consortium name="Ensembl"/>
        </authorList>
    </citation>
    <scope>IDENTIFICATION</scope>
</reference>
<evidence type="ECO:0000256" key="7">
    <source>
        <dbReference type="SAM" id="MobiDB-lite"/>
    </source>
</evidence>
<dbReference type="Ensembl" id="ENSCAFT00030023964.1">
    <property type="protein sequence ID" value="ENSCAFP00030020888.1"/>
    <property type="gene ID" value="ENSCAFG00030012961.1"/>
</dbReference>
<evidence type="ECO:0000256" key="2">
    <source>
        <dbReference type="ARBA" id="ARBA00004245"/>
    </source>
</evidence>
<dbReference type="Proteomes" id="UP000694429">
    <property type="component" value="Unassembled WGS sequence"/>
</dbReference>
<proteinExistence type="inferred from homology"/>
<comment type="similarity">
    <text evidence="6">Belongs to the CFAP144 family.</text>
</comment>
<evidence type="ECO:0000256" key="5">
    <source>
        <dbReference type="ARBA" id="ARBA00023273"/>
    </source>
</evidence>
<feature type="region of interest" description="Disordered" evidence="7">
    <location>
        <begin position="1"/>
        <end position="40"/>
    </location>
</feature>
<evidence type="ECO:0000256" key="4">
    <source>
        <dbReference type="ARBA" id="ARBA00023212"/>
    </source>
</evidence>
<dbReference type="PANTHER" id="PTHR33865">
    <property type="entry name" value="PROTEIN FAM183B"/>
    <property type="match status" value="1"/>
</dbReference>
<organism evidence="8 9">
    <name type="scientific">Canis lupus familiaris</name>
    <name type="common">Dog</name>
    <name type="synonym">Canis familiaris</name>
    <dbReference type="NCBI Taxonomy" id="9615"/>
    <lineage>
        <taxon>Eukaryota</taxon>
        <taxon>Metazoa</taxon>
        <taxon>Chordata</taxon>
        <taxon>Craniata</taxon>
        <taxon>Vertebrata</taxon>
        <taxon>Euteleostomi</taxon>
        <taxon>Mammalia</taxon>
        <taxon>Eutheria</taxon>
        <taxon>Laurasiatheria</taxon>
        <taxon>Carnivora</taxon>
        <taxon>Caniformia</taxon>
        <taxon>Canidae</taxon>
        <taxon>Canis</taxon>
    </lineage>
</organism>
<evidence type="ECO:0000313" key="9">
    <source>
        <dbReference type="Proteomes" id="UP000694429"/>
    </source>
</evidence>
<dbReference type="GO" id="GO:0005856">
    <property type="term" value="C:cytoskeleton"/>
    <property type="evidence" value="ECO:0007669"/>
    <property type="project" value="UniProtKB-SubCell"/>
</dbReference>
<comment type="subcellular location">
    <subcellularLocation>
        <location evidence="1">Cell projection</location>
        <location evidence="1">Cilium</location>
    </subcellularLocation>
    <subcellularLocation>
        <location evidence="2">Cytoplasm</location>
        <location evidence="2">Cytoskeleton</location>
    </subcellularLocation>
</comment>
<protein>
    <submittedName>
        <fullName evidence="8">Uncharacterized protein</fullName>
    </submittedName>
</protein>
<evidence type="ECO:0000256" key="6">
    <source>
        <dbReference type="ARBA" id="ARBA00034777"/>
    </source>
</evidence>
<accession>A0A8C0N7X8</accession>
<sequence>CRSSPRNQAGPREAEGRGVAGFRLQKEARQGKSLLEGGGEEVAPLHTITRKPVSWHQNLEEPADARFLNLIHQAAQGPRKRYPDTQTEKWYRRPDRLALTPGYHLLRRLNRVRVHSDIAPHKAKAWSWREDDRLAISLILF</sequence>
<keyword evidence="3" id="KW-0963">Cytoplasm</keyword>
<evidence type="ECO:0000256" key="1">
    <source>
        <dbReference type="ARBA" id="ARBA00004138"/>
    </source>
</evidence>
<evidence type="ECO:0000313" key="8">
    <source>
        <dbReference type="Ensembl" id="ENSCAFP00030020888.1"/>
    </source>
</evidence>
<evidence type="ECO:0000256" key="3">
    <source>
        <dbReference type="ARBA" id="ARBA00022490"/>
    </source>
</evidence>
<dbReference type="PANTHER" id="PTHR33865:SF3">
    <property type="entry name" value="PROTEIN FAM183B"/>
    <property type="match status" value="1"/>
</dbReference>
<keyword evidence="5" id="KW-0966">Cell projection</keyword>
<dbReference type="Pfam" id="PF14886">
    <property type="entry name" value="FAM183"/>
    <property type="match status" value="1"/>
</dbReference>
<dbReference type="GO" id="GO:0005929">
    <property type="term" value="C:cilium"/>
    <property type="evidence" value="ECO:0007669"/>
    <property type="project" value="UniProtKB-SubCell"/>
</dbReference>
<dbReference type="AlphaFoldDB" id="A0A8C0N7X8"/>
<keyword evidence="4" id="KW-0206">Cytoskeleton</keyword>
<name>A0A8C0N7X8_CANLF</name>
<dbReference type="InterPro" id="IPR029214">
    <property type="entry name" value="CFAP144"/>
</dbReference>